<dbReference type="eggNOG" id="COG3243">
    <property type="taxonomic scope" value="Bacteria"/>
</dbReference>
<accession>A0A059G1G5</accession>
<dbReference type="OrthoDB" id="7231451at2"/>
<reference evidence="2 3" key="1">
    <citation type="journal article" date="2014" name="Antonie Van Leeuwenhoek">
        <title>Hyphomonas beringensis sp. nov. and Hyphomonas chukchiensis sp. nov., isolated from surface seawater of the Bering Sea and Chukchi Sea.</title>
        <authorList>
            <person name="Li C."/>
            <person name="Lai Q."/>
            <person name="Li G."/>
            <person name="Dong C."/>
            <person name="Wang J."/>
            <person name="Liao Y."/>
            <person name="Shao Z."/>
        </authorList>
    </citation>
    <scope>NUCLEOTIDE SEQUENCE [LARGE SCALE GENOMIC DNA]</scope>
    <source>
        <strain evidence="2 3">SCH89</strain>
    </source>
</reference>
<organism evidence="2 3">
    <name type="scientific">Hyphomonas oceanitis SCH89</name>
    <dbReference type="NCBI Taxonomy" id="1280953"/>
    <lineage>
        <taxon>Bacteria</taxon>
        <taxon>Pseudomonadati</taxon>
        <taxon>Pseudomonadota</taxon>
        <taxon>Alphaproteobacteria</taxon>
        <taxon>Hyphomonadales</taxon>
        <taxon>Hyphomonadaceae</taxon>
        <taxon>Hyphomonas</taxon>
    </lineage>
</organism>
<gene>
    <name evidence="2" type="ORF">HOC_19856</name>
</gene>
<comment type="caution">
    <text evidence="2">The sequence shown here is derived from an EMBL/GenBank/DDBJ whole genome shotgun (WGS) entry which is preliminary data.</text>
</comment>
<evidence type="ECO:0000313" key="2">
    <source>
        <dbReference type="EMBL" id="KCZ99519.1"/>
    </source>
</evidence>
<dbReference type="PATRIC" id="fig|1280953.3.peg.3961"/>
<evidence type="ECO:0000256" key="1">
    <source>
        <dbReference type="SAM" id="MobiDB-lite"/>
    </source>
</evidence>
<dbReference type="InterPro" id="IPR029058">
    <property type="entry name" value="AB_hydrolase_fold"/>
</dbReference>
<dbReference type="AlphaFoldDB" id="A0A059G1G5"/>
<dbReference type="SUPFAM" id="SSF53474">
    <property type="entry name" value="alpha/beta-Hydrolases"/>
    <property type="match status" value="1"/>
</dbReference>
<evidence type="ECO:0008006" key="4">
    <source>
        <dbReference type="Google" id="ProtNLM"/>
    </source>
</evidence>
<dbReference type="InterPro" id="IPR024501">
    <property type="entry name" value="DUF3141"/>
</dbReference>
<name>A0A059G1G5_9PROT</name>
<sequence>MPDDSRATNKKAGKPGRAGRKLKAAKSPERGQTAPVEIPSSHAASWPNPQEFAAYGVDLMQRQILFFDTLRQRANMMLAHERDGMPPVLKFKYELVADAATFEPASNYQLLKILEVGDICLDECLDPEKPPVIIIDPRAGHGPGIGGFKTDSEVGIALHEGYPVYFVVFTPDPLPDQTLADVLASLRQFVEIVCKRHDERSPVLYGNCQGGWAAALLAADCEGLAGPVVMNGSPLSYWAGEPGVNPMRLAAGFIGGAWVNHLLSDLGNGQFDGAWLVQNFENLKPEGAIFRKYADLFESVDTSAERFLDFEQWWGGYYRLSREEILAIVENLFIGNRLEQGLVKLGSHCEIDLKRIRNPLVIFASYGDNITPPHQALGWIPAVYKTTEELVAADQRIVYLINHHAGHLGIFVSASVARLEHRAILERLSEIEALEPGLYEMRIDNPTGDPDCEHDQYAVRFEPRRVEDLVFNTQPDAFERVGRLSARLEAAYATFASPWVRAWSNPVTAEVLKWSHPMRVTRYMFSERFNPAMAMTAAFAPMVRANRKQPGEENRFRKAETTSVDWVETGLTRMRESRDAAAEQAFSWLYDWPSLRGSSEGEAGKR</sequence>
<feature type="compositionally biased region" description="Basic residues" evidence="1">
    <location>
        <begin position="8"/>
        <end position="24"/>
    </location>
</feature>
<dbReference type="STRING" id="1280953.HOC_19856"/>
<keyword evidence="3" id="KW-1185">Reference proteome</keyword>
<protein>
    <recommendedName>
        <fullName evidence="4">Poly(3-hydroxyalkanoate) synthetase</fullName>
    </recommendedName>
</protein>
<dbReference type="PANTHER" id="PTHR36837:SF2">
    <property type="entry name" value="POLY(3-HYDROXYALKANOATE) POLYMERASE SUBUNIT PHAC"/>
    <property type="match status" value="1"/>
</dbReference>
<dbReference type="PANTHER" id="PTHR36837">
    <property type="entry name" value="POLY(3-HYDROXYALKANOATE) POLYMERASE SUBUNIT PHAC"/>
    <property type="match status" value="1"/>
</dbReference>
<feature type="region of interest" description="Disordered" evidence="1">
    <location>
        <begin position="1"/>
        <end position="45"/>
    </location>
</feature>
<dbReference type="Proteomes" id="UP000024942">
    <property type="component" value="Unassembled WGS sequence"/>
</dbReference>
<evidence type="ECO:0000313" key="3">
    <source>
        <dbReference type="Proteomes" id="UP000024942"/>
    </source>
</evidence>
<dbReference type="Gene3D" id="3.40.50.1820">
    <property type="entry name" value="alpha/beta hydrolase"/>
    <property type="match status" value="1"/>
</dbReference>
<proteinExistence type="predicted"/>
<dbReference type="EMBL" id="ARYL01000070">
    <property type="protein sequence ID" value="KCZ99519.1"/>
    <property type="molecule type" value="Genomic_DNA"/>
</dbReference>
<dbReference type="Pfam" id="PF11339">
    <property type="entry name" value="DUF3141"/>
    <property type="match status" value="1"/>
</dbReference>
<dbReference type="InterPro" id="IPR051321">
    <property type="entry name" value="PHA/PHB_synthase"/>
</dbReference>